<keyword evidence="4" id="KW-1185">Reference proteome</keyword>
<evidence type="ECO:0000256" key="1">
    <source>
        <dbReference type="ARBA" id="ARBA00022490"/>
    </source>
</evidence>
<organism evidence="3 4">
    <name type="scientific">Petrachloros mirabilis ULC683</name>
    <dbReference type="NCBI Taxonomy" id="2781853"/>
    <lineage>
        <taxon>Bacteria</taxon>
        <taxon>Bacillati</taxon>
        <taxon>Cyanobacteriota</taxon>
        <taxon>Cyanophyceae</taxon>
        <taxon>Synechococcales</taxon>
        <taxon>Petrachlorosaceae</taxon>
        <taxon>Petrachloros</taxon>
        <taxon>Petrachloros mirabilis</taxon>
    </lineage>
</organism>
<sequence>MPSSSQPNYPELVRFLVQPLLESPQTLRIDCETYAGEQRVWIRLSFASVDKGRVFGRGGRTIQAIRTVLAAAALDVGQQVHLEVLDGRDSTAAASAEVKKPVIKRR</sequence>
<gene>
    <name evidence="3" type="ORF">GS597_13080</name>
</gene>
<dbReference type="Proteomes" id="UP000607397">
    <property type="component" value="Unassembled WGS sequence"/>
</dbReference>
<dbReference type="Pfam" id="PF13083">
    <property type="entry name" value="KH_KhpA-B"/>
    <property type="match status" value="1"/>
</dbReference>
<reference evidence="3" key="1">
    <citation type="submission" date="2019-12" db="EMBL/GenBank/DDBJ databases">
        <title>High-Quality draft genome sequences of three cyanobacteria isolated from the limestone walls of the Old Cathedral of Coimbra.</title>
        <authorList>
            <person name="Tiago I."/>
            <person name="Soares F."/>
            <person name="Portugal A."/>
        </authorList>
    </citation>
    <scope>NUCLEOTIDE SEQUENCE [LARGE SCALE GENOMIC DNA]</scope>
    <source>
        <strain evidence="3">C</strain>
    </source>
</reference>
<dbReference type="PANTHER" id="PTHR34654">
    <property type="entry name" value="UPF0109 PROTEIN SCO5592"/>
    <property type="match status" value="1"/>
</dbReference>
<dbReference type="InterPro" id="IPR020627">
    <property type="entry name" value="KhpA"/>
</dbReference>
<dbReference type="PANTHER" id="PTHR34654:SF1">
    <property type="entry name" value="RNA-BINDING PROTEIN KHPA"/>
    <property type="match status" value="1"/>
</dbReference>
<dbReference type="GO" id="GO:0003723">
    <property type="term" value="F:RNA binding"/>
    <property type="evidence" value="ECO:0007669"/>
    <property type="project" value="UniProtKB-KW"/>
</dbReference>
<dbReference type="EMBL" id="WVIC01000026">
    <property type="protein sequence ID" value="NCJ07423.1"/>
    <property type="molecule type" value="Genomic_DNA"/>
</dbReference>
<keyword evidence="1" id="KW-0963">Cytoplasm</keyword>
<accession>A0A8K2A0E7</accession>
<dbReference type="AlphaFoldDB" id="A0A8K2A0E7"/>
<evidence type="ECO:0000256" key="2">
    <source>
        <dbReference type="ARBA" id="ARBA00022884"/>
    </source>
</evidence>
<comment type="caution">
    <text evidence="3">The sequence shown here is derived from an EMBL/GenBank/DDBJ whole genome shotgun (WGS) entry which is preliminary data.</text>
</comment>
<proteinExistence type="predicted"/>
<dbReference type="RefSeq" id="WP_161825902.1">
    <property type="nucleotide sequence ID" value="NZ_WVIC01000026.1"/>
</dbReference>
<keyword evidence="2" id="KW-0694">RNA-binding</keyword>
<dbReference type="CDD" id="cd22533">
    <property type="entry name" value="KH-II_YlqC-like"/>
    <property type="match status" value="1"/>
</dbReference>
<evidence type="ECO:0000313" key="3">
    <source>
        <dbReference type="EMBL" id="NCJ07423.1"/>
    </source>
</evidence>
<evidence type="ECO:0000313" key="4">
    <source>
        <dbReference type="Proteomes" id="UP000607397"/>
    </source>
</evidence>
<protein>
    <submittedName>
        <fullName evidence="3">KH domain-containing protein</fullName>
    </submittedName>
</protein>
<name>A0A8K2A0E7_9CYAN</name>